<dbReference type="Proteomes" id="UP000813824">
    <property type="component" value="Unassembled WGS sequence"/>
</dbReference>
<comment type="caution">
    <text evidence="2">The sequence shown here is derived from an EMBL/GenBank/DDBJ whole genome shotgun (WGS) entry which is preliminary data.</text>
</comment>
<sequence length="276" mass="29429">MAPNVPYVLGAFTQAVDIAIESAQDSDTLCAEVQDLLDYMSLVISDLNQITPPLVFPPRVSAVMEWATLPATARSGEALVGLLHSSGAVTVNLATRDTSSLHSGSVQDDAMDLDPLPPPGPSVSPPPSIPSHSSLTVQRAPLPSAIPSRRSKRLMPSEDVPTGPTQQVMQTTVALAESSSMPSISSKRRRITLHPPAVKDHGLQSHLSPPNRRTSVTLTRSTKTSDTQSAQFTSSGEVPPESLNLLVHIPDTSYYSGFRVGTARSEMCTMRSQGDR</sequence>
<keyword evidence="3" id="KW-1185">Reference proteome</keyword>
<feature type="compositionally biased region" description="Polar residues" evidence="1">
    <location>
        <begin position="205"/>
        <end position="236"/>
    </location>
</feature>
<feature type="region of interest" description="Disordered" evidence="1">
    <location>
        <begin position="99"/>
        <end position="166"/>
    </location>
</feature>
<evidence type="ECO:0000256" key="1">
    <source>
        <dbReference type="SAM" id="MobiDB-lite"/>
    </source>
</evidence>
<evidence type="ECO:0000313" key="2">
    <source>
        <dbReference type="EMBL" id="KAH8068965.1"/>
    </source>
</evidence>
<feature type="region of interest" description="Disordered" evidence="1">
    <location>
        <begin position="196"/>
        <end position="240"/>
    </location>
</feature>
<name>A0A8K0UCH3_9AGAR</name>
<organism evidence="2 3">
    <name type="scientific">Cristinia sonorae</name>
    <dbReference type="NCBI Taxonomy" id="1940300"/>
    <lineage>
        <taxon>Eukaryota</taxon>
        <taxon>Fungi</taxon>
        <taxon>Dikarya</taxon>
        <taxon>Basidiomycota</taxon>
        <taxon>Agaricomycotina</taxon>
        <taxon>Agaricomycetes</taxon>
        <taxon>Agaricomycetidae</taxon>
        <taxon>Agaricales</taxon>
        <taxon>Pleurotineae</taxon>
        <taxon>Stephanosporaceae</taxon>
        <taxon>Cristinia</taxon>
    </lineage>
</organism>
<protein>
    <submittedName>
        <fullName evidence="2">Uncharacterized protein</fullName>
    </submittedName>
</protein>
<gene>
    <name evidence="2" type="ORF">BXZ70DRAFT_911733</name>
</gene>
<feature type="non-terminal residue" evidence="2">
    <location>
        <position position="276"/>
    </location>
</feature>
<proteinExistence type="predicted"/>
<dbReference type="EMBL" id="JAEVFJ010000096">
    <property type="protein sequence ID" value="KAH8068965.1"/>
    <property type="molecule type" value="Genomic_DNA"/>
</dbReference>
<feature type="compositionally biased region" description="Pro residues" evidence="1">
    <location>
        <begin position="115"/>
        <end position="129"/>
    </location>
</feature>
<reference evidence="2" key="1">
    <citation type="journal article" date="2021" name="New Phytol.">
        <title>Evolutionary innovations through gain and loss of genes in the ectomycorrhizal Boletales.</title>
        <authorList>
            <person name="Wu G."/>
            <person name="Miyauchi S."/>
            <person name="Morin E."/>
            <person name="Kuo A."/>
            <person name="Drula E."/>
            <person name="Varga T."/>
            <person name="Kohler A."/>
            <person name="Feng B."/>
            <person name="Cao Y."/>
            <person name="Lipzen A."/>
            <person name="Daum C."/>
            <person name="Hundley H."/>
            <person name="Pangilinan J."/>
            <person name="Johnson J."/>
            <person name="Barry K."/>
            <person name="LaButti K."/>
            <person name="Ng V."/>
            <person name="Ahrendt S."/>
            <person name="Min B."/>
            <person name="Choi I.G."/>
            <person name="Park H."/>
            <person name="Plett J.M."/>
            <person name="Magnuson J."/>
            <person name="Spatafora J.W."/>
            <person name="Nagy L.G."/>
            <person name="Henrissat B."/>
            <person name="Grigoriev I.V."/>
            <person name="Yang Z.L."/>
            <person name="Xu J."/>
            <person name="Martin F.M."/>
        </authorList>
    </citation>
    <scope>NUCLEOTIDE SEQUENCE</scope>
    <source>
        <strain evidence="2">KKN 215</strain>
    </source>
</reference>
<accession>A0A8K0UCH3</accession>
<evidence type="ECO:0000313" key="3">
    <source>
        <dbReference type="Proteomes" id="UP000813824"/>
    </source>
</evidence>
<dbReference type="AlphaFoldDB" id="A0A8K0UCH3"/>